<accession>A0ABW8W651</accession>
<dbReference type="Proteomes" id="UP001628646">
    <property type="component" value="Unassembled WGS sequence"/>
</dbReference>
<evidence type="ECO:0000313" key="2">
    <source>
        <dbReference type="Proteomes" id="UP001628646"/>
    </source>
</evidence>
<proteinExistence type="predicted"/>
<comment type="caution">
    <text evidence="1">The sequence shown here is derived from an EMBL/GenBank/DDBJ whole genome shotgun (WGS) entry which is preliminary data.</text>
</comment>
<protein>
    <submittedName>
        <fullName evidence="1">YbaY family lipoprotein</fullName>
    </submittedName>
</protein>
<organism evidence="1 2">
    <name type="scientific">Pseudomonas azerbaijanorientalis</name>
    <dbReference type="NCBI Taxonomy" id="2842350"/>
    <lineage>
        <taxon>Bacteria</taxon>
        <taxon>Pseudomonadati</taxon>
        <taxon>Pseudomonadota</taxon>
        <taxon>Gammaproteobacteria</taxon>
        <taxon>Pseudomonadales</taxon>
        <taxon>Pseudomonadaceae</taxon>
        <taxon>Pseudomonas</taxon>
    </lineage>
</organism>
<dbReference type="RefSeq" id="WP_217837360.1">
    <property type="nucleotide sequence ID" value="NZ_CP077078.1"/>
</dbReference>
<dbReference type="PANTHER" id="PTHR38013:SF1">
    <property type="entry name" value="GLYCOPROTEIN_POLYSACCHARIDE METABOLISM"/>
    <property type="match status" value="1"/>
</dbReference>
<dbReference type="InterPro" id="IPR053196">
    <property type="entry name" value="Lipoprotein_YbaY-like"/>
</dbReference>
<name>A0ABW8W651_9PSED</name>
<gene>
    <name evidence="1" type="ORF">ACJ8NA_15660</name>
</gene>
<dbReference type="Pfam" id="PF09619">
    <property type="entry name" value="YscW"/>
    <property type="match status" value="1"/>
</dbReference>
<evidence type="ECO:0000313" key="1">
    <source>
        <dbReference type="EMBL" id="MFL9000067.1"/>
    </source>
</evidence>
<dbReference type="InterPro" id="IPR039366">
    <property type="entry name" value="Pilotin"/>
</dbReference>
<dbReference type="EMBL" id="JBJNUY010000006">
    <property type="protein sequence ID" value="MFL9000067.1"/>
    <property type="molecule type" value="Genomic_DNA"/>
</dbReference>
<reference evidence="1 2" key="1">
    <citation type="submission" date="2024-12" db="EMBL/GenBank/DDBJ databases">
        <title>Pseudomonas species isolated from Lotus nodules promote plant growth.</title>
        <authorList>
            <person name="Yu Y.-H."/>
            <person name="Kurtenbach J."/>
            <person name="Crosbie D."/>
            <person name="Brachmann A."/>
            <person name="Marin M."/>
        </authorList>
    </citation>
    <scope>NUCLEOTIDE SEQUENCE [LARGE SCALE GENOMIC DNA]</scope>
    <source>
        <strain evidence="1 2">PLb11B</strain>
    </source>
</reference>
<sequence>MSNETVKTISGKVSYAVKMALPRNSTLHVRLEDDSLQDVAAKELAAQIITNAEKAGLNFNLTYKLADVLPGHRYAISARITHEDHLYFISTQHHPVELGVDHVKEQEVLVQLV</sequence>
<dbReference type="PANTHER" id="PTHR38013">
    <property type="entry name" value="GLYCOPROTEIN/POLYSACCHARIDE METABOLISM"/>
    <property type="match status" value="1"/>
</dbReference>
<keyword evidence="1" id="KW-0449">Lipoprotein</keyword>
<keyword evidence="2" id="KW-1185">Reference proteome</keyword>